<dbReference type="EMBL" id="BEWI01000034">
    <property type="protein sequence ID" value="GAY24718.1"/>
    <property type="molecule type" value="Genomic_DNA"/>
</dbReference>
<reference evidence="2 3" key="2">
    <citation type="journal article" date="2013" name="Environ. Sci. Technol.">
        <title>The 4-tert-butylphenol-utilizing bacterium Sphingobium fuliginis OMI can degrade bisphenols via phenolic ring hydroxylation and meta-cleavage pathway.</title>
        <authorList>
            <person name="Ogata Y."/>
            <person name="Goda S."/>
            <person name="Toyama T."/>
            <person name="Sei K."/>
            <person name="Ike M."/>
        </authorList>
    </citation>
    <scope>NUCLEOTIDE SEQUENCE [LARGE SCALE GENOMIC DNA]</scope>
    <source>
        <strain evidence="2 3">OMI</strain>
    </source>
</reference>
<accession>A0A292ZNL9</accession>
<name>A0A292ZNL9_SPHSA</name>
<gene>
    <name evidence="2" type="ORF">SFOMI_5303</name>
</gene>
<dbReference type="RefSeq" id="WP_061939539.1">
    <property type="nucleotide sequence ID" value="NZ_BEWI01000034.1"/>
</dbReference>
<reference evidence="2 3" key="1">
    <citation type="journal article" date="2013" name="Biodegradation">
        <title>Occurrence of 4-tert-butylphenol (4-t-BP) biodegradation in an aquatic sample caused by the presence of Spirodela polyrrhiza and isolation of a 4-t-BP-utilizing bacterium.</title>
        <authorList>
            <person name="Ogata Y."/>
            <person name="Toyama T."/>
            <person name="Yu N."/>
            <person name="Wang X."/>
            <person name="Sei K."/>
            <person name="Ike M."/>
        </authorList>
    </citation>
    <scope>NUCLEOTIDE SEQUENCE [LARGE SCALE GENOMIC DNA]</scope>
    <source>
        <strain evidence="2 3">OMI</strain>
    </source>
</reference>
<evidence type="ECO:0000313" key="3">
    <source>
        <dbReference type="Proteomes" id="UP000221538"/>
    </source>
</evidence>
<dbReference type="AlphaFoldDB" id="A0A292ZNL9"/>
<organism evidence="2 3">
    <name type="scientific">Sphingobium fuliginis (strain ATCC 27551)</name>
    <dbReference type="NCBI Taxonomy" id="336203"/>
    <lineage>
        <taxon>Bacteria</taxon>
        <taxon>Pseudomonadati</taxon>
        <taxon>Pseudomonadota</taxon>
        <taxon>Alphaproteobacteria</taxon>
        <taxon>Sphingomonadales</taxon>
        <taxon>Sphingomonadaceae</taxon>
        <taxon>Sphingobium</taxon>
    </lineage>
</organism>
<proteinExistence type="predicted"/>
<evidence type="ECO:0000256" key="1">
    <source>
        <dbReference type="SAM" id="Coils"/>
    </source>
</evidence>
<feature type="coiled-coil region" evidence="1">
    <location>
        <begin position="2"/>
        <end position="36"/>
    </location>
</feature>
<evidence type="ECO:0000313" key="2">
    <source>
        <dbReference type="EMBL" id="GAY24718.1"/>
    </source>
</evidence>
<keyword evidence="1" id="KW-0175">Coiled coil</keyword>
<comment type="caution">
    <text evidence="2">The sequence shown here is derived from an EMBL/GenBank/DDBJ whole genome shotgun (WGS) entry which is preliminary data.</text>
</comment>
<sequence>MAKTVEQERAAIEAEQTRLQERLKALEEKERQMAIAAVEKSGLLKAEPKKLTTILSRIKTLGIDEVQKRLAA</sequence>
<protein>
    <submittedName>
        <fullName evidence="2">DNA recombination protein RmuC</fullName>
    </submittedName>
</protein>
<dbReference type="Proteomes" id="UP000221538">
    <property type="component" value="Unassembled WGS sequence"/>
</dbReference>